<dbReference type="CDD" id="cd06261">
    <property type="entry name" value="TM_PBP2"/>
    <property type="match status" value="1"/>
</dbReference>
<dbReference type="EMBL" id="JBHTJZ010000023">
    <property type="protein sequence ID" value="MFD0960634.1"/>
    <property type="molecule type" value="Genomic_DNA"/>
</dbReference>
<evidence type="ECO:0000259" key="8">
    <source>
        <dbReference type="PROSITE" id="PS50928"/>
    </source>
</evidence>
<keyword evidence="6 7" id="KW-0472">Membrane</keyword>
<organism evidence="9 10">
    <name type="scientific">Paenibacillus chungangensis</name>
    <dbReference type="NCBI Taxonomy" id="696535"/>
    <lineage>
        <taxon>Bacteria</taxon>
        <taxon>Bacillati</taxon>
        <taxon>Bacillota</taxon>
        <taxon>Bacilli</taxon>
        <taxon>Bacillales</taxon>
        <taxon>Paenibacillaceae</taxon>
        <taxon>Paenibacillus</taxon>
    </lineage>
</organism>
<dbReference type="PANTHER" id="PTHR43744:SF9">
    <property type="entry name" value="POLYGALACTURONAN_RHAMNOGALACTURONAN TRANSPORT SYSTEM PERMEASE PROTEIN YTCP"/>
    <property type="match status" value="1"/>
</dbReference>
<name>A0ABW3HTC0_9BACL</name>
<dbReference type="PROSITE" id="PS50928">
    <property type="entry name" value="ABC_TM1"/>
    <property type="match status" value="1"/>
</dbReference>
<dbReference type="InterPro" id="IPR000515">
    <property type="entry name" value="MetI-like"/>
</dbReference>
<feature type="transmembrane region" description="Helical" evidence="7">
    <location>
        <begin position="188"/>
        <end position="208"/>
    </location>
</feature>
<keyword evidence="4 7" id="KW-0812">Transmembrane</keyword>
<evidence type="ECO:0000256" key="4">
    <source>
        <dbReference type="ARBA" id="ARBA00022692"/>
    </source>
</evidence>
<keyword evidence="3" id="KW-1003">Cell membrane</keyword>
<feature type="transmembrane region" description="Helical" evidence="7">
    <location>
        <begin position="264"/>
        <end position="285"/>
    </location>
</feature>
<proteinExistence type="predicted"/>
<keyword evidence="10" id="KW-1185">Reference proteome</keyword>
<accession>A0ABW3HTC0</accession>
<comment type="subcellular location">
    <subcellularLocation>
        <location evidence="1">Cell membrane</location>
        <topology evidence="1">Multi-pass membrane protein</topology>
    </subcellularLocation>
</comment>
<dbReference type="SUPFAM" id="SSF161098">
    <property type="entry name" value="MetI-like"/>
    <property type="match status" value="1"/>
</dbReference>
<feature type="domain" description="ABC transmembrane type-1" evidence="8">
    <location>
        <begin position="80"/>
        <end position="282"/>
    </location>
</feature>
<dbReference type="Proteomes" id="UP001596989">
    <property type="component" value="Unassembled WGS sequence"/>
</dbReference>
<feature type="transmembrane region" description="Helical" evidence="7">
    <location>
        <begin position="115"/>
        <end position="134"/>
    </location>
</feature>
<feature type="transmembrane region" description="Helical" evidence="7">
    <location>
        <begin position="146"/>
        <end position="167"/>
    </location>
</feature>
<sequence length="300" mass="33352">MAANRNKLTNANPVFTTVNYILLGLLSFAFLLPFVMIVSTSLMTQEDVLKYGTFRLFPNTVDFSAYRMILSEGSMIYSGYGVTAIRVILGTFLNLTFTSALAYGLSKKYLAGRNVFIWFVFITMVFSGGLIPTYMVVKSLGLTNTIWALMIPNLINAFNFILMKVFFSQLPDSLEESAWIDGANPLQTLLLIVVPLSLPSLATIGLFYGVAHWNAWFDAAIFINDYDKMPLQIILRDAIIHMSGDHVGLSMTVVDTTIKKPPTIAFRSAIIVVSTLPILLVYPYIQKYFVKGVMIGSLKG</sequence>
<keyword evidence="5 7" id="KW-1133">Transmembrane helix</keyword>
<dbReference type="RefSeq" id="WP_377565237.1">
    <property type="nucleotide sequence ID" value="NZ_JBHTJZ010000023.1"/>
</dbReference>
<reference evidence="10" key="1">
    <citation type="journal article" date="2019" name="Int. J. Syst. Evol. Microbiol.">
        <title>The Global Catalogue of Microorganisms (GCM) 10K type strain sequencing project: providing services to taxonomists for standard genome sequencing and annotation.</title>
        <authorList>
            <consortium name="The Broad Institute Genomics Platform"/>
            <consortium name="The Broad Institute Genome Sequencing Center for Infectious Disease"/>
            <person name="Wu L."/>
            <person name="Ma J."/>
        </authorList>
    </citation>
    <scope>NUCLEOTIDE SEQUENCE [LARGE SCALE GENOMIC DNA]</scope>
    <source>
        <strain evidence="10">CCUG 59129</strain>
    </source>
</reference>
<evidence type="ECO:0000256" key="3">
    <source>
        <dbReference type="ARBA" id="ARBA00022475"/>
    </source>
</evidence>
<gene>
    <name evidence="9" type="ORF">ACFQ2I_14675</name>
</gene>
<dbReference type="Gene3D" id="1.10.3720.10">
    <property type="entry name" value="MetI-like"/>
    <property type="match status" value="1"/>
</dbReference>
<evidence type="ECO:0000313" key="10">
    <source>
        <dbReference type="Proteomes" id="UP001596989"/>
    </source>
</evidence>
<evidence type="ECO:0000256" key="6">
    <source>
        <dbReference type="ARBA" id="ARBA00023136"/>
    </source>
</evidence>
<evidence type="ECO:0000256" key="7">
    <source>
        <dbReference type="SAM" id="Phobius"/>
    </source>
</evidence>
<dbReference type="PANTHER" id="PTHR43744">
    <property type="entry name" value="ABC TRANSPORTER PERMEASE PROTEIN MG189-RELATED-RELATED"/>
    <property type="match status" value="1"/>
</dbReference>
<comment type="caution">
    <text evidence="9">The sequence shown here is derived from an EMBL/GenBank/DDBJ whole genome shotgun (WGS) entry which is preliminary data.</text>
</comment>
<evidence type="ECO:0000313" key="9">
    <source>
        <dbReference type="EMBL" id="MFD0960634.1"/>
    </source>
</evidence>
<evidence type="ECO:0000256" key="5">
    <source>
        <dbReference type="ARBA" id="ARBA00022989"/>
    </source>
</evidence>
<evidence type="ECO:0000256" key="2">
    <source>
        <dbReference type="ARBA" id="ARBA00022448"/>
    </source>
</evidence>
<feature type="transmembrane region" description="Helical" evidence="7">
    <location>
        <begin position="20"/>
        <end position="43"/>
    </location>
</feature>
<protein>
    <submittedName>
        <fullName evidence="9">Carbohydrate ABC transporter permease</fullName>
    </submittedName>
</protein>
<dbReference type="InterPro" id="IPR035906">
    <property type="entry name" value="MetI-like_sf"/>
</dbReference>
<evidence type="ECO:0000256" key="1">
    <source>
        <dbReference type="ARBA" id="ARBA00004651"/>
    </source>
</evidence>
<feature type="transmembrane region" description="Helical" evidence="7">
    <location>
        <begin position="77"/>
        <end position="103"/>
    </location>
</feature>
<keyword evidence="2" id="KW-0813">Transport</keyword>